<feature type="compositionally biased region" description="Basic and acidic residues" evidence="6">
    <location>
        <begin position="623"/>
        <end position="639"/>
    </location>
</feature>
<organism evidence="8 9">
    <name type="scientific">Sinanodonta woodiana</name>
    <name type="common">Chinese pond mussel</name>
    <name type="synonym">Anodonta woodiana</name>
    <dbReference type="NCBI Taxonomy" id="1069815"/>
    <lineage>
        <taxon>Eukaryota</taxon>
        <taxon>Metazoa</taxon>
        <taxon>Spiralia</taxon>
        <taxon>Lophotrochozoa</taxon>
        <taxon>Mollusca</taxon>
        <taxon>Bivalvia</taxon>
        <taxon>Autobranchia</taxon>
        <taxon>Heteroconchia</taxon>
        <taxon>Palaeoheterodonta</taxon>
        <taxon>Unionida</taxon>
        <taxon>Unionoidea</taxon>
        <taxon>Unionidae</taxon>
        <taxon>Unioninae</taxon>
        <taxon>Sinanodonta</taxon>
    </lineage>
</organism>
<evidence type="ECO:0000256" key="6">
    <source>
        <dbReference type="SAM" id="MobiDB-lite"/>
    </source>
</evidence>
<protein>
    <recommendedName>
        <fullName evidence="7">PSP proline-rich domain-containing protein</fullName>
    </recommendedName>
</protein>
<feature type="region of interest" description="Disordered" evidence="6">
    <location>
        <begin position="600"/>
        <end position="639"/>
    </location>
</feature>
<dbReference type="EMBL" id="JBJQND010000013">
    <property type="protein sequence ID" value="KAL3856467.1"/>
    <property type="molecule type" value="Genomic_DNA"/>
</dbReference>
<comment type="subcellular location">
    <subcellularLocation>
        <location evidence="1">Nucleus</location>
    </subcellularLocation>
</comment>
<gene>
    <name evidence="8" type="ORF">ACJMK2_011221</name>
</gene>
<evidence type="ECO:0000256" key="1">
    <source>
        <dbReference type="ARBA" id="ARBA00004123"/>
    </source>
</evidence>
<accession>A0ABD3V4G3</accession>
<dbReference type="Proteomes" id="UP001634394">
    <property type="component" value="Unassembled WGS sequence"/>
</dbReference>
<dbReference type="SMART" id="SM00581">
    <property type="entry name" value="PSP"/>
    <property type="match status" value="1"/>
</dbReference>
<dbReference type="GO" id="GO:0005634">
    <property type="term" value="C:nucleus"/>
    <property type="evidence" value="ECO:0007669"/>
    <property type="project" value="UniProtKB-SubCell"/>
</dbReference>
<reference evidence="8 9" key="1">
    <citation type="submission" date="2024-11" db="EMBL/GenBank/DDBJ databases">
        <title>Chromosome-level genome assembly of the freshwater bivalve Anodonta woodiana.</title>
        <authorList>
            <person name="Chen X."/>
        </authorList>
    </citation>
    <scope>NUCLEOTIDE SEQUENCE [LARGE SCALE GENOMIC DNA]</scope>
    <source>
        <strain evidence="8">MN2024</strain>
        <tissue evidence="8">Gills</tissue>
    </source>
</reference>
<keyword evidence="3" id="KW-0863">Zinc-finger</keyword>
<evidence type="ECO:0000256" key="3">
    <source>
        <dbReference type="ARBA" id="ARBA00022771"/>
    </source>
</evidence>
<evidence type="ECO:0000313" key="8">
    <source>
        <dbReference type="EMBL" id="KAL3856467.1"/>
    </source>
</evidence>
<dbReference type="PANTHER" id="PTHR13316:SF0">
    <property type="entry name" value="ZINC FINGER CCHC DOMAIN-CONTAINING PROTEIN 8"/>
    <property type="match status" value="1"/>
</dbReference>
<dbReference type="PANTHER" id="PTHR13316">
    <property type="entry name" value="ZINC FINGER, CCHC DOMAIN CONTAINING 8"/>
    <property type="match status" value="1"/>
</dbReference>
<feature type="region of interest" description="Disordered" evidence="6">
    <location>
        <begin position="481"/>
        <end position="574"/>
    </location>
</feature>
<evidence type="ECO:0000256" key="4">
    <source>
        <dbReference type="ARBA" id="ARBA00022833"/>
    </source>
</evidence>
<comment type="caution">
    <text evidence="8">The sequence shown here is derived from an EMBL/GenBank/DDBJ whole genome shotgun (WGS) entry which is preliminary data.</text>
</comment>
<proteinExistence type="predicted"/>
<feature type="domain" description="PSP proline-rich" evidence="7">
    <location>
        <begin position="349"/>
        <end position="401"/>
    </location>
</feature>
<feature type="compositionally biased region" description="Acidic residues" evidence="6">
    <location>
        <begin position="87"/>
        <end position="101"/>
    </location>
</feature>
<dbReference type="GO" id="GO:0008270">
    <property type="term" value="F:zinc ion binding"/>
    <property type="evidence" value="ECO:0007669"/>
    <property type="project" value="UniProtKB-KW"/>
</dbReference>
<name>A0ABD3V4G3_SINWO</name>
<evidence type="ECO:0000313" key="9">
    <source>
        <dbReference type="Proteomes" id="UP001634394"/>
    </source>
</evidence>
<dbReference type="AlphaFoldDB" id="A0ABD3V4G3"/>
<sequence>MADCFGDASLFEEFEKDREQECTFISFNRGTDGEEDKSRIVFHLNDSSTSSDDSDEDQNSAKVRELSTYALKNLKKQSERLNGQDDNTIEDEDDEEQDDVTLENGVKHETGSRMILNEADRNLQSTNFKLKYERNKFLRFAKIIDSTRYIQDEESVPVQIIFQNNSFSRKYRTQIEGFINYLMEQEARDGGKTLQKLDLKAMQPTCVDLNNSIPVEKRTDRMWQSHAIIGSTQCYRDFLIDTMGWPLVEYNPSLTDSWVVPKYEQVFKVAIPLDEESLEKIKREEAKERPKACCWNCGGEHMLNDCKEPRDQIKINEGRMKHMADHAARASSKPSSKRYHLEADVDPRFEKFKPGCLSKELHQALGLSEEQLPMYIYKMRAMGYPPGWLQEAQNRTSGLAMFDKDGKVVSVTGECKEDGEVEDENDATTNLDVDKIIEYPGFTVTLPGGIVDEHEYYGLPALQPHQLKSSLVDIVVRKEVKKRKREEEEDSSRKKIKLNDNEAEMELSSDEGELNNDSFMPPLPADTPPTKPPLPDGTPPATPESQRKIIYPRKVDSRQNSLQSENRKSPSLEELQMQYELLQKKLEDSEQDDSKIVILDSFEDNTSQDRGSAAVNLDETDEAETKSPDAVKEEADEKSVEVIEIADDSFELDSNQKITPFVTRQMSRQGSATSINTFGELGFGSPVISSTESEFVMPESTDSSQSSFSRSLSMSKEYGTPILNRANSFNALPSNENFGVGIEEHIPYENLPDSTGTFNRMRGLIKRIRDKVGLKKSKKKS</sequence>
<keyword evidence="5" id="KW-0539">Nucleus</keyword>
<keyword evidence="2" id="KW-0479">Metal-binding</keyword>
<dbReference type="InterPro" id="IPR052115">
    <property type="entry name" value="NEXT_complex_subunit_ZCCHC8"/>
</dbReference>
<evidence type="ECO:0000256" key="5">
    <source>
        <dbReference type="ARBA" id="ARBA00023242"/>
    </source>
</evidence>
<feature type="region of interest" description="Disordered" evidence="6">
    <location>
        <begin position="75"/>
        <end position="104"/>
    </location>
</feature>
<feature type="compositionally biased region" description="Acidic residues" evidence="6">
    <location>
        <begin position="501"/>
        <end position="514"/>
    </location>
</feature>
<dbReference type="Pfam" id="PF04046">
    <property type="entry name" value="PSP"/>
    <property type="match status" value="1"/>
</dbReference>
<feature type="compositionally biased region" description="Pro residues" evidence="6">
    <location>
        <begin position="521"/>
        <end position="542"/>
    </location>
</feature>
<dbReference type="InterPro" id="IPR006568">
    <property type="entry name" value="PSP_pro-rich"/>
</dbReference>
<keyword evidence="4" id="KW-0862">Zinc</keyword>
<feature type="compositionally biased region" description="Basic and acidic residues" evidence="6">
    <location>
        <begin position="491"/>
        <end position="500"/>
    </location>
</feature>
<evidence type="ECO:0000259" key="7">
    <source>
        <dbReference type="SMART" id="SM00581"/>
    </source>
</evidence>
<keyword evidence="9" id="KW-1185">Reference proteome</keyword>
<evidence type="ECO:0000256" key="2">
    <source>
        <dbReference type="ARBA" id="ARBA00022723"/>
    </source>
</evidence>